<dbReference type="Proteomes" id="UP001530293">
    <property type="component" value="Unassembled WGS sequence"/>
</dbReference>
<name>A0ABD3LX66_9STRA</name>
<sequence>MMLRWRKSTGIAIQLLAARAFKTSPPAAAVSRLVNTCPTMSSTTAMPASAASANTAFATATTATENPLLRSWSDQPFRLPPFESITASHFEPALEASMEAHILDLEAIASSSANDFDSILGAYDRAGALLSKVSAVYGNYISSLNTPEMQSVQTKMAPILSRHNSKCYNIPGLFAKIEELHNMKEDMLAKGTWNAEQVRLAERVYIAFVRMGAKLNEEEKKEYADIKAELAALQTNFMQNVLKDEEEWEMILTAEDMEGCPPDLISAARQAAIDRNHEAAADAHIITLGRSLVEPFLTYSTRRDLRKRAFEAWTSRGELSKERDNLSIATKILRLRKRQAQLMNHPSFAHYQTEDTMAQTPENVLELLTNVWARAKDAANRERSMMEAFLAERGEELDGGIQAWDWRYYAERVRQANYNFDESELKPYLSLDAVTNALFAVSNKLYGLKYVKREDVKAYHPDVNVYEVRRNKKSNNSDEEDELVALFLHDNFARPHKSSGAWMSEYRSQTKNLGEGMDPVEAIPIVSNNNNFAKGSASTLLSYDDGITLFHEAGHGHHGMLSDATYGTLASTSVLRDFVELPSQLMEHWFSEPSVLREHAKHFETGESVPEDLLRRLKAAQLFNEGFATVEYTACALLDIAIHSLPDYDDDFDISKFEKEFLEEHGMPQGIVMRHRPAHFAHLFASSGYAAGYYVYQCRAQVLDNDVFAAFEETGNVFDAETAERCRRFIYSSGNTVAPQQLFRSFRGRDPDISFFLKNRGLIN</sequence>
<dbReference type="InterPro" id="IPR045090">
    <property type="entry name" value="Pept_M3A_M3B"/>
</dbReference>
<organism evidence="9 10">
    <name type="scientific">Discostella pseudostelligera</name>
    <dbReference type="NCBI Taxonomy" id="259834"/>
    <lineage>
        <taxon>Eukaryota</taxon>
        <taxon>Sar</taxon>
        <taxon>Stramenopiles</taxon>
        <taxon>Ochrophyta</taxon>
        <taxon>Bacillariophyta</taxon>
        <taxon>Coscinodiscophyceae</taxon>
        <taxon>Thalassiosirophycidae</taxon>
        <taxon>Stephanodiscales</taxon>
        <taxon>Stephanodiscaceae</taxon>
        <taxon>Discostella</taxon>
    </lineage>
</organism>
<evidence type="ECO:0000259" key="8">
    <source>
        <dbReference type="Pfam" id="PF01432"/>
    </source>
</evidence>
<feature type="domain" description="Peptidase M3A/M3B catalytic" evidence="8">
    <location>
        <begin position="296"/>
        <end position="761"/>
    </location>
</feature>
<dbReference type="SUPFAM" id="SSF55486">
    <property type="entry name" value="Metalloproteases ('zincins'), catalytic domain"/>
    <property type="match status" value="1"/>
</dbReference>
<evidence type="ECO:0000256" key="5">
    <source>
        <dbReference type="ARBA" id="ARBA00022833"/>
    </source>
</evidence>
<evidence type="ECO:0000313" key="10">
    <source>
        <dbReference type="Proteomes" id="UP001530293"/>
    </source>
</evidence>
<dbReference type="InterPro" id="IPR001567">
    <property type="entry name" value="Pept_M3A_M3B_dom"/>
</dbReference>
<comment type="cofactor">
    <cofactor evidence="7">
        <name>Zn(2+)</name>
        <dbReference type="ChEBI" id="CHEBI:29105"/>
    </cofactor>
    <text evidence="7">Binds 1 zinc ion.</text>
</comment>
<evidence type="ECO:0000256" key="6">
    <source>
        <dbReference type="ARBA" id="ARBA00023049"/>
    </source>
</evidence>
<comment type="similarity">
    <text evidence="1 7">Belongs to the peptidase M3 family.</text>
</comment>
<accession>A0ABD3LX66</accession>
<dbReference type="EMBL" id="JALLBG020000312">
    <property type="protein sequence ID" value="KAL3756316.1"/>
    <property type="molecule type" value="Genomic_DNA"/>
</dbReference>
<dbReference type="InterPro" id="IPR024077">
    <property type="entry name" value="Neurolysin/TOP_dom2"/>
</dbReference>
<keyword evidence="2 7" id="KW-0645">Protease</keyword>
<evidence type="ECO:0000313" key="9">
    <source>
        <dbReference type="EMBL" id="KAL3756316.1"/>
    </source>
</evidence>
<dbReference type="InterPro" id="IPR024079">
    <property type="entry name" value="MetalloPept_cat_dom_sf"/>
</dbReference>
<dbReference type="AlphaFoldDB" id="A0ABD3LX66"/>
<keyword evidence="3 7" id="KW-0479">Metal-binding</keyword>
<dbReference type="Pfam" id="PF01432">
    <property type="entry name" value="Peptidase_M3"/>
    <property type="match status" value="1"/>
</dbReference>
<dbReference type="InterPro" id="IPR034005">
    <property type="entry name" value="M3A_DCP"/>
</dbReference>
<dbReference type="PANTHER" id="PTHR43660:SF1">
    <property type="entry name" value="DIPEPTIDYL CARBOXYPEPTIDASE"/>
    <property type="match status" value="1"/>
</dbReference>
<protein>
    <recommendedName>
        <fullName evidence="8">Peptidase M3A/M3B catalytic domain-containing protein</fullName>
    </recommendedName>
</protein>
<evidence type="ECO:0000256" key="3">
    <source>
        <dbReference type="ARBA" id="ARBA00022723"/>
    </source>
</evidence>
<dbReference type="CDD" id="cd06456">
    <property type="entry name" value="M3A_DCP"/>
    <property type="match status" value="1"/>
</dbReference>
<comment type="caution">
    <text evidence="9">The sequence shown here is derived from an EMBL/GenBank/DDBJ whole genome shotgun (WGS) entry which is preliminary data.</text>
</comment>
<evidence type="ECO:0000256" key="4">
    <source>
        <dbReference type="ARBA" id="ARBA00022801"/>
    </source>
</evidence>
<reference evidence="9 10" key="1">
    <citation type="submission" date="2024-10" db="EMBL/GenBank/DDBJ databases">
        <title>Updated reference genomes for cyclostephanoid diatoms.</title>
        <authorList>
            <person name="Roberts W.R."/>
            <person name="Alverson A.J."/>
        </authorList>
    </citation>
    <scope>NUCLEOTIDE SEQUENCE [LARGE SCALE GENOMIC DNA]</scope>
    <source>
        <strain evidence="9 10">AJA232-27</strain>
    </source>
</reference>
<evidence type="ECO:0000256" key="1">
    <source>
        <dbReference type="ARBA" id="ARBA00006040"/>
    </source>
</evidence>
<dbReference type="GO" id="GO:0008237">
    <property type="term" value="F:metallopeptidase activity"/>
    <property type="evidence" value="ECO:0007669"/>
    <property type="project" value="UniProtKB-KW"/>
</dbReference>
<gene>
    <name evidence="9" type="ORF">ACHAWU_007267</name>
</gene>
<keyword evidence="10" id="KW-1185">Reference proteome</keyword>
<dbReference type="GO" id="GO:0046872">
    <property type="term" value="F:metal ion binding"/>
    <property type="evidence" value="ECO:0007669"/>
    <property type="project" value="UniProtKB-UniRule"/>
</dbReference>
<keyword evidence="5 7" id="KW-0862">Zinc</keyword>
<dbReference type="Gene3D" id="3.40.390.10">
    <property type="entry name" value="Collagenase (Catalytic Domain)"/>
    <property type="match status" value="1"/>
</dbReference>
<proteinExistence type="inferred from homology"/>
<evidence type="ECO:0000256" key="7">
    <source>
        <dbReference type="RuleBase" id="RU003435"/>
    </source>
</evidence>
<dbReference type="Gene3D" id="1.10.1370.10">
    <property type="entry name" value="Neurolysin, domain 3"/>
    <property type="match status" value="1"/>
</dbReference>
<keyword evidence="6 7" id="KW-0482">Metalloprotease</keyword>
<keyword evidence="4 7" id="KW-0378">Hydrolase</keyword>
<evidence type="ECO:0000256" key="2">
    <source>
        <dbReference type="ARBA" id="ARBA00022670"/>
    </source>
</evidence>
<dbReference type="GO" id="GO:0006508">
    <property type="term" value="P:proteolysis"/>
    <property type="evidence" value="ECO:0007669"/>
    <property type="project" value="UniProtKB-KW"/>
</dbReference>
<dbReference type="PANTHER" id="PTHR43660">
    <property type="entry name" value="DIPEPTIDYL CARBOXYPEPTIDASE"/>
    <property type="match status" value="1"/>
</dbReference>